<accession>A0ABW3JUK4</accession>
<evidence type="ECO:0000313" key="2">
    <source>
        <dbReference type="Proteomes" id="UP001597062"/>
    </source>
</evidence>
<evidence type="ECO:0000313" key="1">
    <source>
        <dbReference type="EMBL" id="MFD0994200.1"/>
    </source>
</evidence>
<reference evidence="2" key="1">
    <citation type="journal article" date="2019" name="Int. J. Syst. Evol. Microbiol.">
        <title>The Global Catalogue of Microorganisms (GCM) 10K type strain sequencing project: providing services to taxonomists for standard genome sequencing and annotation.</title>
        <authorList>
            <consortium name="The Broad Institute Genomics Platform"/>
            <consortium name="The Broad Institute Genome Sequencing Center for Infectious Disease"/>
            <person name="Wu L."/>
            <person name="Ma J."/>
        </authorList>
    </citation>
    <scope>NUCLEOTIDE SEQUENCE [LARGE SCALE GENOMIC DNA]</scope>
    <source>
        <strain evidence="2">CCUG 60527</strain>
    </source>
</reference>
<keyword evidence="2" id="KW-1185">Reference proteome</keyword>
<sequence>MKEDFLHYVWQYKLFTMDDLYTTNHQKIQILKQGTHNNNSGPDFLQAKIKIGTELWVGNVEIHLKSSDWYAHHHEKDNQYNAVILHVVYENDMPVYIENNQELPTLVIKNHILTDVYINYQKLFSQSLRWIPCEPHINSVDSFLLSNWKERLFIERLEQKSVFIKKLLASQNNNFEVVLFQLLCKNFGLKVNADAFFNLATAVDYGIIRKVQHNDNQLSALLFGQAGFLEETTLEDPYYKSLQEEYKYLQHKFRLKSISKINFQFFRMRPANFPTIRLAQLIGLYHHHHNLFVKLMNTQSLEDFYNVFNISIHEYWKTHYTFDKTSKKSAKKITKSMVDLLVINTIVPLQFVWQQSRGALNQEKILQLIKEIKPEKNAIISKFSDIKIPSNNAFETQALLQLKNNYCTLKRCLQCAIGNSLINN</sequence>
<dbReference type="InterPro" id="IPR021272">
    <property type="entry name" value="DUF2851"/>
</dbReference>
<dbReference type="Proteomes" id="UP001597062">
    <property type="component" value="Unassembled WGS sequence"/>
</dbReference>
<dbReference type="EMBL" id="JBHTJR010000057">
    <property type="protein sequence ID" value="MFD0994200.1"/>
    <property type="molecule type" value="Genomic_DNA"/>
</dbReference>
<proteinExistence type="predicted"/>
<dbReference type="RefSeq" id="WP_386109231.1">
    <property type="nucleotide sequence ID" value="NZ_JBHTJR010000057.1"/>
</dbReference>
<name>A0ABW3JUK4_9FLAO</name>
<gene>
    <name evidence="1" type="ORF">ACFQ1U_13390</name>
</gene>
<dbReference type="Pfam" id="PF11013">
    <property type="entry name" value="DUF2851"/>
    <property type="match status" value="1"/>
</dbReference>
<comment type="caution">
    <text evidence="1">The sequence shown here is derived from an EMBL/GenBank/DDBJ whole genome shotgun (WGS) entry which is preliminary data.</text>
</comment>
<protein>
    <submittedName>
        <fullName evidence="1">DUF2851 family protein</fullName>
    </submittedName>
</protein>
<organism evidence="1 2">
    <name type="scientific">Tenacibaculum geojense</name>
    <dbReference type="NCBI Taxonomy" id="915352"/>
    <lineage>
        <taxon>Bacteria</taxon>
        <taxon>Pseudomonadati</taxon>
        <taxon>Bacteroidota</taxon>
        <taxon>Flavobacteriia</taxon>
        <taxon>Flavobacteriales</taxon>
        <taxon>Flavobacteriaceae</taxon>
        <taxon>Tenacibaculum</taxon>
    </lineage>
</organism>